<dbReference type="AlphaFoldDB" id="A0A0D3L168"/>
<protein>
    <submittedName>
        <fullName evidence="2">Uncharacterized protein</fullName>
    </submittedName>
</protein>
<accession>A0A0D3L168</accession>
<evidence type="ECO:0000313" key="3">
    <source>
        <dbReference type="Proteomes" id="UP000013827"/>
    </source>
</evidence>
<feature type="compositionally biased region" description="Low complexity" evidence="1">
    <location>
        <begin position="178"/>
        <end position="194"/>
    </location>
</feature>
<reference evidence="2" key="2">
    <citation type="submission" date="2024-10" db="UniProtKB">
        <authorList>
            <consortium name="EnsemblProtists"/>
        </authorList>
    </citation>
    <scope>IDENTIFICATION</scope>
</reference>
<dbReference type="KEGG" id="ehx:EMIHUDRAFT_431794"/>
<organism evidence="2 3">
    <name type="scientific">Emiliania huxleyi (strain CCMP1516)</name>
    <dbReference type="NCBI Taxonomy" id="280463"/>
    <lineage>
        <taxon>Eukaryota</taxon>
        <taxon>Haptista</taxon>
        <taxon>Haptophyta</taxon>
        <taxon>Prymnesiophyceae</taxon>
        <taxon>Isochrysidales</taxon>
        <taxon>Noelaerhabdaceae</taxon>
        <taxon>Emiliania</taxon>
    </lineage>
</organism>
<evidence type="ECO:0000313" key="2">
    <source>
        <dbReference type="EnsemblProtists" id="EOD41753"/>
    </source>
</evidence>
<sequence>MEAFYWFEAVRDNSRDPPEGMPRFESVFLHSMKHNGKLVVNETSELVVSLRQRSQQARTRKKWTTKVVDDVLEYLRFICEEYENSKPPALGFEVVVWNTCASYECHTLGKCTVGTLFKRGAWTLHRSKGEMNPVNRLKLLHTLQAKEREAAAKAAQRALDGGLSPVAAEAAGEAAGEAFIAGSSPEEAANAGEAAGKETQAALDDGEAAV</sequence>
<dbReference type="PaxDb" id="2903-EOD41753"/>
<proteinExistence type="predicted"/>
<dbReference type="HOGENOM" id="CLU_1312180_0_0_1"/>
<dbReference type="RefSeq" id="XP_005794182.1">
    <property type="nucleotide sequence ID" value="XM_005794125.1"/>
</dbReference>
<name>A0A0D3L168_EMIH1</name>
<evidence type="ECO:0000256" key="1">
    <source>
        <dbReference type="SAM" id="MobiDB-lite"/>
    </source>
</evidence>
<keyword evidence="3" id="KW-1185">Reference proteome</keyword>
<dbReference type="EnsemblProtists" id="EOD41753">
    <property type="protein sequence ID" value="EOD41753"/>
    <property type="gene ID" value="EMIHUDRAFT_431794"/>
</dbReference>
<feature type="region of interest" description="Disordered" evidence="1">
    <location>
        <begin position="178"/>
        <end position="210"/>
    </location>
</feature>
<dbReference type="GeneID" id="17287023"/>
<dbReference type="Proteomes" id="UP000013827">
    <property type="component" value="Unassembled WGS sequence"/>
</dbReference>
<reference evidence="3" key="1">
    <citation type="journal article" date="2013" name="Nature">
        <title>Pan genome of the phytoplankton Emiliania underpins its global distribution.</title>
        <authorList>
            <person name="Read B.A."/>
            <person name="Kegel J."/>
            <person name="Klute M.J."/>
            <person name="Kuo A."/>
            <person name="Lefebvre S.C."/>
            <person name="Maumus F."/>
            <person name="Mayer C."/>
            <person name="Miller J."/>
            <person name="Monier A."/>
            <person name="Salamov A."/>
            <person name="Young J."/>
            <person name="Aguilar M."/>
            <person name="Claverie J.M."/>
            <person name="Frickenhaus S."/>
            <person name="Gonzalez K."/>
            <person name="Herman E.K."/>
            <person name="Lin Y.C."/>
            <person name="Napier J."/>
            <person name="Ogata H."/>
            <person name="Sarno A.F."/>
            <person name="Shmutz J."/>
            <person name="Schroeder D."/>
            <person name="de Vargas C."/>
            <person name="Verret F."/>
            <person name="von Dassow P."/>
            <person name="Valentin K."/>
            <person name="Van de Peer Y."/>
            <person name="Wheeler G."/>
            <person name="Dacks J.B."/>
            <person name="Delwiche C.F."/>
            <person name="Dyhrman S.T."/>
            <person name="Glockner G."/>
            <person name="John U."/>
            <person name="Richards T."/>
            <person name="Worden A.Z."/>
            <person name="Zhang X."/>
            <person name="Grigoriev I.V."/>
            <person name="Allen A.E."/>
            <person name="Bidle K."/>
            <person name="Borodovsky M."/>
            <person name="Bowler C."/>
            <person name="Brownlee C."/>
            <person name="Cock J.M."/>
            <person name="Elias M."/>
            <person name="Gladyshev V.N."/>
            <person name="Groth M."/>
            <person name="Guda C."/>
            <person name="Hadaegh A."/>
            <person name="Iglesias-Rodriguez M.D."/>
            <person name="Jenkins J."/>
            <person name="Jones B.M."/>
            <person name="Lawson T."/>
            <person name="Leese F."/>
            <person name="Lindquist E."/>
            <person name="Lobanov A."/>
            <person name="Lomsadze A."/>
            <person name="Malik S.B."/>
            <person name="Marsh M.E."/>
            <person name="Mackinder L."/>
            <person name="Mock T."/>
            <person name="Mueller-Roeber B."/>
            <person name="Pagarete A."/>
            <person name="Parker M."/>
            <person name="Probert I."/>
            <person name="Quesneville H."/>
            <person name="Raines C."/>
            <person name="Rensing S.A."/>
            <person name="Riano-Pachon D.M."/>
            <person name="Richier S."/>
            <person name="Rokitta S."/>
            <person name="Shiraiwa Y."/>
            <person name="Soanes D.M."/>
            <person name="van der Giezen M."/>
            <person name="Wahlund T.M."/>
            <person name="Williams B."/>
            <person name="Wilson W."/>
            <person name="Wolfe G."/>
            <person name="Wurch L.L."/>
        </authorList>
    </citation>
    <scope>NUCLEOTIDE SEQUENCE</scope>
</reference>